<keyword evidence="2" id="KW-1185">Reference proteome</keyword>
<dbReference type="GO" id="GO:0006325">
    <property type="term" value="P:chromatin organization"/>
    <property type="evidence" value="ECO:0007669"/>
    <property type="project" value="TreeGrafter"/>
</dbReference>
<dbReference type="Proteomes" id="UP001152798">
    <property type="component" value="Chromosome 2"/>
</dbReference>
<reference evidence="1" key="1">
    <citation type="submission" date="2022-01" db="EMBL/GenBank/DDBJ databases">
        <authorList>
            <person name="King R."/>
        </authorList>
    </citation>
    <scope>NUCLEOTIDE SEQUENCE</scope>
</reference>
<gene>
    <name evidence="1" type="ORF">NEZAVI_LOCUS4555</name>
</gene>
<dbReference type="GO" id="GO:0005634">
    <property type="term" value="C:nucleus"/>
    <property type="evidence" value="ECO:0007669"/>
    <property type="project" value="TreeGrafter"/>
</dbReference>
<dbReference type="PANTHER" id="PTHR28678">
    <property type="entry name" value="CODANIN-1"/>
    <property type="match status" value="1"/>
</dbReference>
<evidence type="ECO:0000313" key="2">
    <source>
        <dbReference type="Proteomes" id="UP001152798"/>
    </source>
</evidence>
<dbReference type="InterPro" id="IPR040031">
    <property type="entry name" value="Codanin-1"/>
</dbReference>
<accession>A0A9P0EF72</accession>
<sequence>MADNTNISMEIVNKLFGDKINIKNLTDWLINIKHCAQYYGLIEESEELSQFQFIAWFLNDLRIKASQVISERKYKISASSPGTSANIAQQVECCNSSKKWPVPNGAQAKTCEEVYLEEFPGLMELPSKKCNKSHRRIKPTSVQTDSECFNEKQLLEPVSSMDSCSVPTSFSISKEELLIQRFSKKKKIKKSYSPLDISIAFNNKCNFTSFNFNNSRFINIDKLVNVYITLMKNYLVPNLSNEIRFILNLFDQLTECRASFSTKHNSGEDISFLSTVEDWEYFCVHVILQLENIISKLDSNILKFIVNRLSMFAVEIPASYTSNNADIILGQSGFRFHSRIFTENKMVRDDFSSESEFILICEQEKKFLEIEKNWCSHRSDVQLVEEIKSFLDVSSQTFWFYFLGKKFVCCLIMKIEDQIFNGSDCEQKLAQLNNRLTKPSQVNEHEPEISFQSNELFFKVWLDYCLLKCPLFIHYAKYWLIYALSALTKDTYKELVDSLCPDKRNTHLWTLKVKIILAKFLGYTEFYFNRHNCKLNGNERKQLISVQSEILPPFDIKKFLLEAVKNGILVLTVPWIVEFLCMADNISALVPHYYDILFMLTTLYLSYSTRQNKDGLKGSSFKKELLKTSILIPQGSLSDEKTSNIEGITIFLNESSFIFMLVWIGRLFDNKVLGESLFFDNAVLYKDKISQAKFKSGQVNWKTTLDCSDFVKRDVFIFSSPFFSRMKYWENCNSGYIRSIRPMPLDSEKVQGSSPNIQDMLETSFLSHHQSLANLISFISERIADVCQSDIAMIVSSNKPTIHCPVEIVDMEKGEGSLDDYHLKSENNTSCDSLDPMKPKIMEIINNCEIKIKNSFSLLAPPGLSSAVIEACIAIASKQLKRNVINWLVNEGFSLVDVEATIITSTNFVIESCEIDGKSIKNGEPLCSTSLSSSLNEIHRLIRRMDKEKPISHSLYSTVEKFKLISLQLQEIDEKKLLKDLYILSWDYILLLVCNYDDMICDIFLTQIVNFWKENHYGNNEERILCPRTIKQVSVKSEELQAIIAKNLARLMLFNLKDEMITPESFETQNVAVLRHTWTKVELSFIKMYMVTLCEYLKSISVISSPRLLSMLECVIDSVDDILSLES</sequence>
<protein>
    <recommendedName>
        <fullName evidence="3">Codanin-1</fullName>
    </recommendedName>
</protein>
<dbReference type="OrthoDB" id="6613809at2759"/>
<dbReference type="AlphaFoldDB" id="A0A9P0EF72"/>
<dbReference type="EMBL" id="OV725078">
    <property type="protein sequence ID" value="CAH1393987.1"/>
    <property type="molecule type" value="Genomic_DNA"/>
</dbReference>
<evidence type="ECO:0008006" key="3">
    <source>
        <dbReference type="Google" id="ProtNLM"/>
    </source>
</evidence>
<evidence type="ECO:0000313" key="1">
    <source>
        <dbReference type="EMBL" id="CAH1393987.1"/>
    </source>
</evidence>
<name>A0A9P0EF72_NEZVI</name>
<organism evidence="1 2">
    <name type="scientific">Nezara viridula</name>
    <name type="common">Southern green stink bug</name>
    <name type="synonym">Cimex viridulus</name>
    <dbReference type="NCBI Taxonomy" id="85310"/>
    <lineage>
        <taxon>Eukaryota</taxon>
        <taxon>Metazoa</taxon>
        <taxon>Ecdysozoa</taxon>
        <taxon>Arthropoda</taxon>
        <taxon>Hexapoda</taxon>
        <taxon>Insecta</taxon>
        <taxon>Pterygota</taxon>
        <taxon>Neoptera</taxon>
        <taxon>Paraneoptera</taxon>
        <taxon>Hemiptera</taxon>
        <taxon>Heteroptera</taxon>
        <taxon>Panheteroptera</taxon>
        <taxon>Pentatomomorpha</taxon>
        <taxon>Pentatomoidea</taxon>
        <taxon>Pentatomidae</taxon>
        <taxon>Pentatominae</taxon>
        <taxon>Nezara</taxon>
    </lineage>
</organism>
<dbReference type="PANTHER" id="PTHR28678:SF1">
    <property type="entry name" value="CODANIN-1"/>
    <property type="match status" value="1"/>
</dbReference>
<proteinExistence type="predicted"/>